<evidence type="ECO:0000313" key="3">
    <source>
        <dbReference type="Proteomes" id="UP000077521"/>
    </source>
</evidence>
<keyword evidence="3" id="KW-1185">Reference proteome</keyword>
<feature type="region of interest" description="Disordered" evidence="1">
    <location>
        <begin position="24"/>
        <end position="53"/>
    </location>
</feature>
<reference evidence="2" key="2">
    <citation type="journal article" date="2019" name="IMA Fungus">
        <title>Genome sequencing and comparison of five Tilletia species to identify candidate genes for the detection of regulated species infecting wheat.</title>
        <authorList>
            <person name="Nguyen H.D.T."/>
            <person name="Sultana T."/>
            <person name="Kesanakurti P."/>
            <person name="Hambleton S."/>
        </authorList>
    </citation>
    <scope>NUCLEOTIDE SEQUENCE</scope>
    <source>
        <strain evidence="2">DAOMC 236416</strain>
    </source>
</reference>
<comment type="caution">
    <text evidence="2">The sequence shown here is derived from an EMBL/GenBank/DDBJ whole genome shotgun (WGS) entry which is preliminary data.</text>
</comment>
<evidence type="ECO:0000313" key="2">
    <source>
        <dbReference type="EMBL" id="KAE8246472.1"/>
    </source>
</evidence>
<dbReference type="Gene3D" id="1.25.40.10">
    <property type="entry name" value="Tetratricopeptide repeat domain"/>
    <property type="match status" value="1"/>
</dbReference>
<evidence type="ECO:0000256" key="1">
    <source>
        <dbReference type="SAM" id="MobiDB-lite"/>
    </source>
</evidence>
<dbReference type="SUPFAM" id="SSF48452">
    <property type="entry name" value="TPR-like"/>
    <property type="match status" value="2"/>
</dbReference>
<dbReference type="InterPro" id="IPR011990">
    <property type="entry name" value="TPR-like_helical_dom_sf"/>
</dbReference>
<gene>
    <name evidence="2" type="ORF">A4X13_0g5775</name>
</gene>
<dbReference type="EMBL" id="LWDF02000480">
    <property type="protein sequence ID" value="KAE8246472.1"/>
    <property type="molecule type" value="Genomic_DNA"/>
</dbReference>
<name>A0A177TAE6_9BASI</name>
<protein>
    <submittedName>
        <fullName evidence="2">Uncharacterized protein</fullName>
    </submittedName>
</protein>
<sequence length="859" mass="95728">MANILATNDNDTYMLDGFDARSSDPAVDLGGNGDNDDKQKSAGPFDAEAEEKDEAEIEGLEEGVPESIPDYASKALGVLYAELVALLPTSSPRIRRGVRMAHDFLKLSSKSKSFRRHAIAINFRCLRFFRRIAIQESKSGVSTAPGTTANQFLGFVLAKMSEFHPILEHCVNMSTVKRTANRGRMHVRLQEFVQRLHALMRDVQRDLSLHHFSLPRQPGPPPQALLMRSMSTCLKWVVDAISADIHRRAGESRVTLERITDLMTIMPFLRDIDADALPGGVDQATASDASTSTDVAGHGLNAQGEFNRVVKSATDLEQLEFRSKMQAEHWAQQACDQLLASAELFSFRTTTQLSTALHGLHHMLIAACKICDYTGAEHVAEIIVAVLHERLLSQPSDLIRFRLANALAALTFILSKAKRYQDAVRTIKEATLVLLPLFQADPDRYQTTMGLIRLEYGRLYLELWHRAPSALSDSLMRQARRMSTIATDLLRGALVADPSGWRSQLFLGRAFYSRSEAFRYNIGDEDGWADNDPDISAWKGIKWIRSAAQIKPRLLELEVAFLVSETVSNLEDSVQEVALYKEIIDIYERWATVWSLELTPRLAEVHSSLGMVFLRDHKHMDAELAFTTAIELRTGKGGGTRSGIFRLRARSNIGLERYRTALRDAELGANKEGDWQRAELLCIGGLCKWMMRTGQEAEALRDLLEGVRLYQTLGFSTRVDPDRGCIAPDYFLALAWLGGVQSVTGSLTSAKKNGKLAVDLIRAAIKDNADWSKVDLARVLVFSAAILFKGGHTDRAKAHIEECVNLIKELPSIDSSTKRTAWLLKGHIHELEGAFPEAEEARTEATMLKCLGFFHQLAI</sequence>
<reference evidence="2" key="1">
    <citation type="submission" date="2016-04" db="EMBL/GenBank/DDBJ databases">
        <authorList>
            <person name="Nguyen H.D."/>
            <person name="Samba Siva P."/>
            <person name="Cullis J."/>
            <person name="Levesque C.A."/>
            <person name="Hambleton S."/>
        </authorList>
    </citation>
    <scope>NUCLEOTIDE SEQUENCE</scope>
    <source>
        <strain evidence="2">DAOMC 236416</strain>
    </source>
</reference>
<dbReference type="Proteomes" id="UP000077521">
    <property type="component" value="Unassembled WGS sequence"/>
</dbReference>
<accession>A0A177TAE6</accession>
<organism evidence="2 3">
    <name type="scientific">Tilletia indica</name>
    <dbReference type="NCBI Taxonomy" id="43049"/>
    <lineage>
        <taxon>Eukaryota</taxon>
        <taxon>Fungi</taxon>
        <taxon>Dikarya</taxon>
        <taxon>Basidiomycota</taxon>
        <taxon>Ustilaginomycotina</taxon>
        <taxon>Exobasidiomycetes</taxon>
        <taxon>Tilletiales</taxon>
        <taxon>Tilletiaceae</taxon>
        <taxon>Tilletia</taxon>
    </lineage>
</organism>
<proteinExistence type="predicted"/>
<dbReference type="AlphaFoldDB" id="A0A177TAE6"/>